<keyword evidence="3 5" id="KW-0067">ATP-binding</keyword>
<dbReference type="RefSeq" id="WP_128635098.1">
    <property type="nucleotide sequence ID" value="NZ_RRCN01000001.1"/>
</dbReference>
<proteinExistence type="predicted"/>
<keyword evidence="1" id="KW-0813">Transport</keyword>
<sequence length="244" mass="27694">MELNGIRKSYRTRRNELLNVLSDISLAVQENEIVSLIGQSGCGKSTLLKIIAGIEQPDSGLVRFQGRPVTGLSTNRGYIYQDYALFPWLTVRQNISFGLRNQRIAKGYKRLLVEGYVDKFGLNSAKNLYPHQLSGGMKQRTAIARALCMKPGLLLLDEPFSALDMMNRYKLQDELLAVWGTEKMTYILVTHDIEEAIYLSDRIVVMTPSPSQIKEVVSIPIARPRVRTSLEFVKIRERISDLLF</sequence>
<evidence type="ECO:0000256" key="1">
    <source>
        <dbReference type="ARBA" id="ARBA00022448"/>
    </source>
</evidence>
<evidence type="ECO:0000313" key="5">
    <source>
        <dbReference type="EMBL" id="RRJ67319.1"/>
    </source>
</evidence>
<reference evidence="5 6" key="1">
    <citation type="submission" date="2018-11" db="EMBL/GenBank/DDBJ databases">
        <title>Genome sequencing of Paenibacillus sp. KCOM 3021 (= ChDC PVNT-B20).</title>
        <authorList>
            <person name="Kook J.-K."/>
            <person name="Park S.-N."/>
            <person name="Lim Y.K."/>
        </authorList>
    </citation>
    <scope>NUCLEOTIDE SEQUENCE [LARGE SCALE GENOMIC DNA]</scope>
    <source>
        <strain evidence="5 6">KCOM 3021</strain>
    </source>
</reference>
<keyword evidence="2" id="KW-0547">Nucleotide-binding</keyword>
<dbReference type="PANTHER" id="PTHR42788:SF13">
    <property type="entry name" value="ALIPHATIC SULFONATES IMPORT ATP-BINDING PROTEIN SSUB"/>
    <property type="match status" value="1"/>
</dbReference>
<evidence type="ECO:0000313" key="6">
    <source>
        <dbReference type="Proteomes" id="UP000267017"/>
    </source>
</evidence>
<dbReference type="OrthoDB" id="18967at2"/>
<accession>A0A3P3UCP5</accession>
<dbReference type="InterPro" id="IPR003439">
    <property type="entry name" value="ABC_transporter-like_ATP-bd"/>
</dbReference>
<dbReference type="InterPro" id="IPR003593">
    <property type="entry name" value="AAA+_ATPase"/>
</dbReference>
<dbReference type="Gene3D" id="3.40.50.300">
    <property type="entry name" value="P-loop containing nucleotide triphosphate hydrolases"/>
    <property type="match status" value="1"/>
</dbReference>
<dbReference type="SMART" id="SM00382">
    <property type="entry name" value="AAA"/>
    <property type="match status" value="1"/>
</dbReference>
<dbReference type="Pfam" id="PF00005">
    <property type="entry name" value="ABC_tran"/>
    <property type="match status" value="1"/>
</dbReference>
<evidence type="ECO:0000256" key="3">
    <source>
        <dbReference type="ARBA" id="ARBA00022840"/>
    </source>
</evidence>
<dbReference type="CDD" id="cd03293">
    <property type="entry name" value="ABC_NrtD_SsuB_transporters"/>
    <property type="match status" value="1"/>
</dbReference>
<dbReference type="GO" id="GO:0005524">
    <property type="term" value="F:ATP binding"/>
    <property type="evidence" value="ECO:0007669"/>
    <property type="project" value="UniProtKB-KW"/>
</dbReference>
<dbReference type="SUPFAM" id="SSF52540">
    <property type="entry name" value="P-loop containing nucleoside triphosphate hydrolases"/>
    <property type="match status" value="1"/>
</dbReference>
<feature type="domain" description="ABC transporter" evidence="4">
    <location>
        <begin position="1"/>
        <end position="233"/>
    </location>
</feature>
<evidence type="ECO:0000259" key="4">
    <source>
        <dbReference type="PROSITE" id="PS50893"/>
    </source>
</evidence>
<dbReference type="PROSITE" id="PS50893">
    <property type="entry name" value="ABC_TRANSPORTER_2"/>
    <property type="match status" value="1"/>
</dbReference>
<dbReference type="GO" id="GO:0016887">
    <property type="term" value="F:ATP hydrolysis activity"/>
    <property type="evidence" value="ECO:0007669"/>
    <property type="project" value="InterPro"/>
</dbReference>
<dbReference type="InterPro" id="IPR027417">
    <property type="entry name" value="P-loop_NTPase"/>
</dbReference>
<protein>
    <submittedName>
        <fullName evidence="5">ABC transporter ATP-binding protein</fullName>
    </submittedName>
</protein>
<organism evidence="5 6">
    <name type="scientific">Paenibacillus oralis</name>
    <dbReference type="NCBI Taxonomy" id="2490856"/>
    <lineage>
        <taxon>Bacteria</taxon>
        <taxon>Bacillati</taxon>
        <taxon>Bacillota</taxon>
        <taxon>Bacilli</taxon>
        <taxon>Bacillales</taxon>
        <taxon>Paenibacillaceae</taxon>
        <taxon>Paenibacillus</taxon>
    </lineage>
</organism>
<name>A0A3P3UCP5_9BACL</name>
<comment type="caution">
    <text evidence="5">The sequence shown here is derived from an EMBL/GenBank/DDBJ whole genome shotgun (WGS) entry which is preliminary data.</text>
</comment>
<dbReference type="PANTHER" id="PTHR42788">
    <property type="entry name" value="TAURINE IMPORT ATP-BINDING PROTEIN-RELATED"/>
    <property type="match status" value="1"/>
</dbReference>
<keyword evidence="6" id="KW-1185">Reference proteome</keyword>
<dbReference type="EMBL" id="RRCN01000001">
    <property type="protein sequence ID" value="RRJ67319.1"/>
    <property type="molecule type" value="Genomic_DNA"/>
</dbReference>
<gene>
    <name evidence="5" type="ORF">EHV15_00355</name>
</gene>
<dbReference type="InterPro" id="IPR050166">
    <property type="entry name" value="ABC_transporter_ATP-bind"/>
</dbReference>
<dbReference type="Proteomes" id="UP000267017">
    <property type="component" value="Unassembled WGS sequence"/>
</dbReference>
<dbReference type="AlphaFoldDB" id="A0A3P3UCP5"/>
<evidence type="ECO:0000256" key="2">
    <source>
        <dbReference type="ARBA" id="ARBA00022741"/>
    </source>
</evidence>